<dbReference type="Proteomes" id="UP000624325">
    <property type="component" value="Unassembled WGS sequence"/>
</dbReference>
<reference evidence="1 2" key="1">
    <citation type="submission" date="2021-01" db="EMBL/GenBank/DDBJ databases">
        <title>Whole genome shotgun sequence of Asanoa iriomotensis NBRC 100142.</title>
        <authorList>
            <person name="Komaki H."/>
            <person name="Tamura T."/>
        </authorList>
    </citation>
    <scope>NUCLEOTIDE SEQUENCE [LARGE SCALE GENOMIC DNA]</scope>
    <source>
        <strain evidence="1 2">NBRC 100142</strain>
    </source>
</reference>
<protein>
    <submittedName>
        <fullName evidence="1">Uncharacterized protein</fullName>
    </submittedName>
</protein>
<keyword evidence="2" id="KW-1185">Reference proteome</keyword>
<evidence type="ECO:0000313" key="1">
    <source>
        <dbReference type="EMBL" id="GIF58810.1"/>
    </source>
</evidence>
<name>A0ABQ4C926_9ACTN</name>
<proteinExistence type="predicted"/>
<sequence>MTPKRRLPAWTTRTLATGAAVVGILAATLTGSIMTSAASHFSAAAASTVVTSTVWLDI</sequence>
<comment type="caution">
    <text evidence="1">The sequence shown here is derived from an EMBL/GenBank/DDBJ whole genome shotgun (WGS) entry which is preliminary data.</text>
</comment>
<accession>A0ABQ4C926</accession>
<dbReference type="EMBL" id="BONC01000037">
    <property type="protein sequence ID" value="GIF58810.1"/>
    <property type="molecule type" value="Genomic_DNA"/>
</dbReference>
<gene>
    <name evidence="1" type="ORF">Air01nite_49050</name>
</gene>
<evidence type="ECO:0000313" key="2">
    <source>
        <dbReference type="Proteomes" id="UP000624325"/>
    </source>
</evidence>
<organism evidence="1 2">
    <name type="scientific">Asanoa iriomotensis</name>
    <dbReference type="NCBI Taxonomy" id="234613"/>
    <lineage>
        <taxon>Bacteria</taxon>
        <taxon>Bacillati</taxon>
        <taxon>Actinomycetota</taxon>
        <taxon>Actinomycetes</taxon>
        <taxon>Micromonosporales</taxon>
        <taxon>Micromonosporaceae</taxon>
        <taxon>Asanoa</taxon>
    </lineage>
</organism>